<feature type="region of interest" description="Disordered" evidence="1">
    <location>
        <begin position="41"/>
        <end position="64"/>
    </location>
</feature>
<dbReference type="Pfam" id="PF01822">
    <property type="entry name" value="WSC"/>
    <property type="match status" value="1"/>
</dbReference>
<dbReference type="InterPro" id="IPR002889">
    <property type="entry name" value="WSC_carb-bd"/>
</dbReference>
<feature type="compositionally biased region" description="Low complexity" evidence="1">
    <location>
        <begin position="41"/>
        <end position="63"/>
    </location>
</feature>
<dbReference type="Proteomes" id="UP000530670">
    <property type="component" value="Unassembled WGS sequence"/>
</dbReference>
<dbReference type="GeneID" id="59295238"/>
<accession>A0A8H5R1K6</accession>
<keyword evidence="4" id="KW-1185">Reference proteome</keyword>
<dbReference type="EMBL" id="JAAQRI010000234">
    <property type="protein sequence ID" value="KAF5624808.1"/>
    <property type="molecule type" value="Genomic_DNA"/>
</dbReference>
<feature type="compositionally biased region" description="Polar residues" evidence="1">
    <location>
        <begin position="423"/>
        <end position="459"/>
    </location>
</feature>
<feature type="compositionally biased region" description="Polar residues" evidence="1">
    <location>
        <begin position="242"/>
        <end position="256"/>
    </location>
</feature>
<gene>
    <name evidence="3" type="ORF">FTJAE_10155</name>
</gene>
<protein>
    <submittedName>
        <fullName evidence="3">Extracellular alpha-1 4-glucan glucosidase</fullName>
    </submittedName>
</protein>
<feature type="domain" description="WSC" evidence="2">
    <location>
        <begin position="110"/>
        <end position="198"/>
    </location>
</feature>
<feature type="compositionally biased region" description="Polar residues" evidence="1">
    <location>
        <begin position="470"/>
        <end position="507"/>
    </location>
</feature>
<dbReference type="RefSeq" id="XP_037202808.1">
    <property type="nucleotide sequence ID" value="XM_037342968.1"/>
</dbReference>
<evidence type="ECO:0000313" key="3">
    <source>
        <dbReference type="EMBL" id="KAF5624808.1"/>
    </source>
</evidence>
<reference evidence="3 4" key="1">
    <citation type="submission" date="2020-05" db="EMBL/GenBank/DDBJ databases">
        <title>Identification and distribution of gene clusters putatively required for synthesis of sphingolipid metabolism inhibitors in phylogenetically diverse species of the filamentous fungus Fusarium.</title>
        <authorList>
            <person name="Kim H.-S."/>
            <person name="Busman M."/>
            <person name="Brown D.W."/>
            <person name="Divon H."/>
            <person name="Uhlig S."/>
            <person name="Proctor R.H."/>
        </authorList>
    </citation>
    <scope>NUCLEOTIDE SEQUENCE [LARGE SCALE GENOMIC DNA]</scope>
    <source>
        <strain evidence="3 4">NRRL 66243</strain>
    </source>
</reference>
<evidence type="ECO:0000256" key="1">
    <source>
        <dbReference type="SAM" id="MobiDB-lite"/>
    </source>
</evidence>
<dbReference type="SMART" id="SM00321">
    <property type="entry name" value="WSC"/>
    <property type="match status" value="1"/>
</dbReference>
<dbReference type="PROSITE" id="PS51212">
    <property type="entry name" value="WSC"/>
    <property type="match status" value="1"/>
</dbReference>
<evidence type="ECO:0000313" key="4">
    <source>
        <dbReference type="Proteomes" id="UP000530670"/>
    </source>
</evidence>
<feature type="compositionally biased region" description="Polar residues" evidence="1">
    <location>
        <begin position="386"/>
        <end position="399"/>
    </location>
</feature>
<comment type="caution">
    <text evidence="3">The sequence shown here is derived from an EMBL/GenBank/DDBJ whole genome shotgun (WGS) entry which is preliminary data.</text>
</comment>
<feature type="region of interest" description="Disordered" evidence="1">
    <location>
        <begin position="379"/>
        <end position="520"/>
    </location>
</feature>
<dbReference type="AlphaFoldDB" id="A0A8H5R1K6"/>
<name>A0A8H5R1K6_9HYPO</name>
<evidence type="ECO:0000259" key="2">
    <source>
        <dbReference type="PROSITE" id="PS51212"/>
    </source>
</evidence>
<proteinExistence type="predicted"/>
<feature type="compositionally biased region" description="Low complexity" evidence="1">
    <location>
        <begin position="225"/>
        <end position="241"/>
    </location>
</feature>
<feature type="compositionally biased region" description="Low complexity" evidence="1">
    <location>
        <begin position="402"/>
        <end position="411"/>
    </location>
</feature>
<dbReference type="OrthoDB" id="5106696at2759"/>
<feature type="region of interest" description="Disordered" evidence="1">
    <location>
        <begin position="225"/>
        <end position="256"/>
    </location>
</feature>
<organism evidence="3 4">
    <name type="scientific">Fusarium tjaetaba</name>
    <dbReference type="NCBI Taxonomy" id="1567544"/>
    <lineage>
        <taxon>Eukaryota</taxon>
        <taxon>Fungi</taxon>
        <taxon>Dikarya</taxon>
        <taxon>Ascomycota</taxon>
        <taxon>Pezizomycotina</taxon>
        <taxon>Sordariomycetes</taxon>
        <taxon>Hypocreomycetidae</taxon>
        <taxon>Hypocreales</taxon>
        <taxon>Nectriaceae</taxon>
        <taxon>Fusarium</taxon>
        <taxon>Fusarium fujikuroi species complex</taxon>
    </lineage>
</organism>
<sequence length="540" mass="55878">MPLSDSTTSEDVTTSSFTSSVSTFVTLSTSAVSTESFITSGSFSASSTSESTSSPPTTSTAESVTNVASTSLSAITTAFQTSVANPTTASASTTVSTTSSSASNVPYVDMYDYLGCLESQEEFPSFTEIATASDMTVEKCIEIGSGSQYIGVHRRSCYKADNLSGTDFTADSKCNIRCPGDSTVLCGGDNNAQTRRRRSIPSNFFLTLYRLSASASSASSASLSSTLMPSSPVVTSPTSTAHLTTSRSDAGSSSDDIATKTAESTVITDIATSCITRTTLTDTVTSVTYVTVDSSLSVVTTCVPVTLVYSPCGCEHETYPAVDMVTVTSPCSTHGSYRKDITTLTIPKACETLTSDGQPAVQYPSGWISSQTYSGHGSYYLAQPTAGPQTESGPDNKQPSRGKASAGGAKAKPTDRPQKATGELSSETGSEGNGLPKTTPNQSIPSAPQYTGSPQSSVHYEQIPAKESNAPDTPSSSWTTHHGNYDTSAAASKTGSTDEVSQSNVPSESGAKGSAPVTVSGASRHRCVTWAVVGIALMFY</sequence>